<comment type="caution">
    <text evidence="2">The sequence shown here is derived from an EMBL/GenBank/DDBJ whole genome shotgun (WGS) entry which is preliminary data.</text>
</comment>
<dbReference type="OrthoDB" id="9075047at2"/>
<evidence type="ECO:0000313" key="3">
    <source>
        <dbReference type="Proteomes" id="UP000197468"/>
    </source>
</evidence>
<sequence length="317" mass="35110">MPLGLINAPFEPTDRFVMRVGIPHRGGSLAFHAFNEEYPAMVSASAFWSARSGAFCIPRATNLYEVDFALDSAGFTAMRLWKSKGKQPGMAGVFPWTYAQYVELACSVGASWWAQPDLCCEPEIAGSEDEVDYRIRATATLLEGVLRIVYAWQNELAKTSTPGVVANLAPPPVPVIQGWTADHYLRSLDLLLQVWHRWKPWLAAPALIGVGSVCRRHLHHPNHGLLAVLGRLEGALPSGSRLHLFGVKGASLEHLKMREWIASADSMAYDDGARRQAWAQGHSNTVDHRSRAMSRWVRSASDRLLPAKGDQFLLRFA</sequence>
<feature type="domain" description="DeoxyPurine in DNA protein A" evidence="1">
    <location>
        <begin position="67"/>
        <end position="283"/>
    </location>
</feature>
<evidence type="ECO:0000259" key="1">
    <source>
        <dbReference type="Pfam" id="PF23859"/>
    </source>
</evidence>
<accession>A0A246J8X2</accession>
<dbReference type="InterPro" id="IPR036511">
    <property type="entry name" value="TGT-like_sf"/>
</dbReference>
<dbReference type="InterPro" id="IPR055645">
    <property type="entry name" value="DpdA"/>
</dbReference>
<reference evidence="2 3" key="1">
    <citation type="journal article" date="2008" name="Int. J. Syst. Evol. Microbiol.">
        <title>Description of Roseateles aquatilis sp. nov. and Roseateles terrae sp. nov., in the class Betaproteobacteria, and emended description of the genus Roseateles.</title>
        <authorList>
            <person name="Gomila M."/>
            <person name="Bowien B."/>
            <person name="Falsen E."/>
            <person name="Moore E.R."/>
            <person name="Lalucat J."/>
        </authorList>
    </citation>
    <scope>NUCLEOTIDE SEQUENCE [LARGE SCALE GENOMIC DNA]</scope>
    <source>
        <strain evidence="2 3">CCUG 48205</strain>
    </source>
</reference>
<dbReference type="Pfam" id="PF23859">
    <property type="entry name" value="DpdA"/>
    <property type="match status" value="1"/>
</dbReference>
<organism evidence="2 3">
    <name type="scientific">Roseateles aquatilis</name>
    <dbReference type="NCBI Taxonomy" id="431061"/>
    <lineage>
        <taxon>Bacteria</taxon>
        <taxon>Pseudomonadati</taxon>
        <taxon>Pseudomonadota</taxon>
        <taxon>Betaproteobacteria</taxon>
        <taxon>Burkholderiales</taxon>
        <taxon>Sphaerotilaceae</taxon>
        <taxon>Roseateles</taxon>
    </lineage>
</organism>
<dbReference type="Gene3D" id="3.20.20.105">
    <property type="entry name" value="Queuine tRNA-ribosyltransferase-like"/>
    <property type="match status" value="1"/>
</dbReference>
<protein>
    <recommendedName>
        <fullName evidence="1">DeoxyPurine in DNA protein A domain-containing protein</fullName>
    </recommendedName>
</protein>
<dbReference type="AlphaFoldDB" id="A0A246J8X2"/>
<gene>
    <name evidence="2" type="ORF">CDN99_15705</name>
</gene>
<dbReference type="Proteomes" id="UP000197468">
    <property type="component" value="Unassembled WGS sequence"/>
</dbReference>
<dbReference type="EMBL" id="NIOF01000006">
    <property type="protein sequence ID" value="OWQ88980.1"/>
    <property type="molecule type" value="Genomic_DNA"/>
</dbReference>
<name>A0A246J8X2_9BURK</name>
<evidence type="ECO:0000313" key="2">
    <source>
        <dbReference type="EMBL" id="OWQ88980.1"/>
    </source>
</evidence>
<proteinExistence type="predicted"/>
<dbReference type="GO" id="GO:0006400">
    <property type="term" value="P:tRNA modification"/>
    <property type="evidence" value="ECO:0007669"/>
    <property type="project" value="InterPro"/>
</dbReference>
<keyword evidence="3" id="KW-1185">Reference proteome</keyword>